<accession>A0A7J6VPY3</accession>
<evidence type="ECO:0000313" key="3">
    <source>
        <dbReference type="Proteomes" id="UP000554482"/>
    </source>
</evidence>
<evidence type="ECO:0000256" key="1">
    <source>
        <dbReference type="SAM" id="Phobius"/>
    </source>
</evidence>
<dbReference type="Proteomes" id="UP000554482">
    <property type="component" value="Unassembled WGS sequence"/>
</dbReference>
<feature type="transmembrane region" description="Helical" evidence="1">
    <location>
        <begin position="55"/>
        <end position="79"/>
    </location>
</feature>
<comment type="caution">
    <text evidence="2">The sequence shown here is derived from an EMBL/GenBank/DDBJ whole genome shotgun (WGS) entry which is preliminary data.</text>
</comment>
<sequence length="105" mass="11770">MNAISTRIKATEEMVDGLIMELKPKVLPTRVDLNAVLLLQLESSKTLMQTFKRDFFLPTIVLGILPTVYAISLGFVIGVTCAAHHEDKTKEEKHILTVTRKLMGF</sequence>
<dbReference type="AlphaFoldDB" id="A0A7J6VPY3"/>
<keyword evidence="1" id="KW-1133">Transmembrane helix</keyword>
<keyword evidence="3" id="KW-1185">Reference proteome</keyword>
<proteinExistence type="predicted"/>
<organism evidence="2 3">
    <name type="scientific">Thalictrum thalictroides</name>
    <name type="common">Rue-anemone</name>
    <name type="synonym">Anemone thalictroides</name>
    <dbReference type="NCBI Taxonomy" id="46969"/>
    <lineage>
        <taxon>Eukaryota</taxon>
        <taxon>Viridiplantae</taxon>
        <taxon>Streptophyta</taxon>
        <taxon>Embryophyta</taxon>
        <taxon>Tracheophyta</taxon>
        <taxon>Spermatophyta</taxon>
        <taxon>Magnoliopsida</taxon>
        <taxon>Ranunculales</taxon>
        <taxon>Ranunculaceae</taxon>
        <taxon>Thalictroideae</taxon>
        <taxon>Thalictrum</taxon>
    </lineage>
</organism>
<reference evidence="2 3" key="1">
    <citation type="submission" date="2020-06" db="EMBL/GenBank/DDBJ databases">
        <title>Transcriptomic and genomic resources for Thalictrum thalictroides and T. hernandezii: Facilitating candidate gene discovery in an emerging model plant lineage.</title>
        <authorList>
            <person name="Arias T."/>
            <person name="Riano-Pachon D.M."/>
            <person name="Di Stilio V.S."/>
        </authorList>
    </citation>
    <scope>NUCLEOTIDE SEQUENCE [LARGE SCALE GENOMIC DNA]</scope>
    <source>
        <strain evidence="3">cv. WT478/WT964</strain>
        <tissue evidence="2">Leaves</tissue>
    </source>
</reference>
<keyword evidence="1" id="KW-0472">Membrane</keyword>
<gene>
    <name evidence="2" type="ORF">FRX31_023596</name>
</gene>
<keyword evidence="1" id="KW-0812">Transmembrane</keyword>
<dbReference type="EMBL" id="JABWDY010028819">
    <property type="protein sequence ID" value="KAF5186817.1"/>
    <property type="molecule type" value="Genomic_DNA"/>
</dbReference>
<protein>
    <submittedName>
        <fullName evidence="2">Uncharacterized protein</fullName>
    </submittedName>
</protein>
<name>A0A7J6VPY3_THATH</name>
<evidence type="ECO:0000313" key="2">
    <source>
        <dbReference type="EMBL" id="KAF5186817.1"/>
    </source>
</evidence>